<evidence type="ECO:0000313" key="1">
    <source>
        <dbReference type="EMBL" id="CAB4976765.1"/>
    </source>
</evidence>
<accession>A0A6J7MAJ9</accession>
<proteinExistence type="predicted"/>
<dbReference type="EMBL" id="CAFBNE010000277">
    <property type="protein sequence ID" value="CAB4976765.1"/>
    <property type="molecule type" value="Genomic_DNA"/>
</dbReference>
<organism evidence="1">
    <name type="scientific">freshwater metagenome</name>
    <dbReference type="NCBI Taxonomy" id="449393"/>
    <lineage>
        <taxon>unclassified sequences</taxon>
        <taxon>metagenomes</taxon>
        <taxon>ecological metagenomes</taxon>
    </lineage>
</organism>
<sequence>MSVQKVARTLGVCRATALKAIREDSAQSKAADGVSVVVAVS</sequence>
<dbReference type="AlphaFoldDB" id="A0A6J7MAJ9"/>
<reference evidence="1" key="1">
    <citation type="submission" date="2020-05" db="EMBL/GenBank/DDBJ databases">
        <authorList>
            <person name="Chiriac C."/>
            <person name="Salcher M."/>
            <person name="Ghai R."/>
            <person name="Kavagutti S V."/>
        </authorList>
    </citation>
    <scope>NUCLEOTIDE SEQUENCE</scope>
</reference>
<gene>
    <name evidence="1" type="ORF">UFOPK3772_03729</name>
</gene>
<name>A0A6J7MAJ9_9ZZZZ</name>
<protein>
    <submittedName>
        <fullName evidence="1">Unannotated protein</fullName>
    </submittedName>
</protein>